<dbReference type="Pfam" id="PF01202">
    <property type="entry name" value="SKI"/>
    <property type="match status" value="1"/>
</dbReference>
<evidence type="ECO:0000256" key="11">
    <source>
        <dbReference type="HAMAP-Rule" id="MF_00109"/>
    </source>
</evidence>
<dbReference type="CDD" id="cd00464">
    <property type="entry name" value="SK"/>
    <property type="match status" value="1"/>
</dbReference>
<dbReference type="InterPro" id="IPR000623">
    <property type="entry name" value="Shikimate_kinase/TSH1"/>
</dbReference>
<comment type="function">
    <text evidence="11">Catalyzes the specific phosphorylation of the 3-hydroxyl group of shikimic acid using ATP as a cosubstrate.</text>
</comment>
<dbReference type="PRINTS" id="PR01100">
    <property type="entry name" value="SHIKIMTKNASE"/>
</dbReference>
<evidence type="ECO:0000256" key="9">
    <source>
        <dbReference type="ARBA" id="ARBA00023141"/>
    </source>
</evidence>
<dbReference type="PROSITE" id="PS01128">
    <property type="entry name" value="SHIKIMATE_KINASE"/>
    <property type="match status" value="1"/>
</dbReference>
<feature type="binding site" evidence="11">
    <location>
        <begin position="27"/>
        <end position="32"/>
    </location>
    <ligand>
        <name>ATP</name>
        <dbReference type="ChEBI" id="CHEBI:30616"/>
    </ligand>
</feature>
<dbReference type="GO" id="GO:0005524">
    <property type="term" value="F:ATP binding"/>
    <property type="evidence" value="ECO:0007669"/>
    <property type="project" value="UniProtKB-UniRule"/>
</dbReference>
<proteinExistence type="inferred from homology"/>
<comment type="caution">
    <text evidence="12">The sequence shown here is derived from an EMBL/GenBank/DDBJ whole genome shotgun (WGS) entry which is preliminary data.</text>
</comment>
<keyword evidence="4 11" id="KW-0028">Amino-acid biosynthesis</keyword>
<organism evidence="12 13">
    <name type="scientific">Rhizobium oryziradicis</name>
    <dbReference type="NCBI Taxonomy" id="1867956"/>
    <lineage>
        <taxon>Bacteria</taxon>
        <taxon>Pseudomonadati</taxon>
        <taxon>Pseudomonadota</taxon>
        <taxon>Alphaproteobacteria</taxon>
        <taxon>Hyphomicrobiales</taxon>
        <taxon>Rhizobiaceae</taxon>
        <taxon>Rhizobium/Agrobacterium group</taxon>
        <taxon>Rhizobium</taxon>
    </lineage>
</organism>
<dbReference type="Proteomes" id="UP000186894">
    <property type="component" value="Unassembled WGS sequence"/>
</dbReference>
<feature type="binding site" evidence="11">
    <location>
        <position position="95"/>
    </location>
    <ligand>
        <name>substrate</name>
    </ligand>
</feature>
<keyword evidence="9 11" id="KW-0057">Aromatic amino acid biosynthesis</keyword>
<dbReference type="GO" id="GO:0008652">
    <property type="term" value="P:amino acid biosynthetic process"/>
    <property type="evidence" value="ECO:0007669"/>
    <property type="project" value="UniProtKB-KW"/>
</dbReference>
<evidence type="ECO:0000256" key="10">
    <source>
        <dbReference type="ARBA" id="ARBA00048567"/>
    </source>
</evidence>
<feature type="binding site" evidence="11">
    <location>
        <position position="49"/>
    </location>
    <ligand>
        <name>substrate</name>
    </ligand>
</feature>
<dbReference type="AlphaFoldDB" id="A0A1Q8ZWU7"/>
<dbReference type="InterPro" id="IPR023000">
    <property type="entry name" value="Shikimate_kinase_CS"/>
</dbReference>
<comment type="similarity">
    <text evidence="2 11">Belongs to the shikimate kinase family.</text>
</comment>
<name>A0A1Q8ZWU7_9HYPH</name>
<dbReference type="UniPathway" id="UPA00053">
    <property type="reaction ID" value="UER00088"/>
</dbReference>
<evidence type="ECO:0000256" key="8">
    <source>
        <dbReference type="ARBA" id="ARBA00022840"/>
    </source>
</evidence>
<dbReference type="GO" id="GO:0009423">
    <property type="term" value="P:chorismate biosynthetic process"/>
    <property type="evidence" value="ECO:0007669"/>
    <property type="project" value="UniProtKB-UniRule"/>
</dbReference>
<keyword evidence="5 11" id="KW-0808">Transferase</keyword>
<keyword evidence="11" id="KW-0460">Magnesium</keyword>
<keyword evidence="6 11" id="KW-0547">Nucleotide-binding</keyword>
<sequence>MSRNFPAEMALMSALGGRCIVLVGMMGSGKTSIGRPLAARLGLDFADADAEMEAAHRMTIPQIFEKYGESYFRDGERRVITRLLAEGPKVLATGGGAFMNAETRAQIAERGVSIWLKADLDVLIRRVRRSGNRPLLQTPDPEGALRKLIEDRYPTYALADVTVISSDGSRHIAAAKTMQALISYLNVSTPPPAPLGT</sequence>
<dbReference type="GO" id="GO:0004765">
    <property type="term" value="F:shikimate kinase activity"/>
    <property type="evidence" value="ECO:0007669"/>
    <property type="project" value="UniProtKB-UniRule"/>
</dbReference>
<protein>
    <recommendedName>
        <fullName evidence="3 11">Shikimate kinase</fullName>
        <shortName evidence="11">SK</shortName>
        <ecNumber evidence="3 11">2.7.1.71</ecNumber>
    </recommendedName>
</protein>
<dbReference type="SUPFAM" id="SSF52540">
    <property type="entry name" value="P-loop containing nucleoside triphosphate hydrolases"/>
    <property type="match status" value="1"/>
</dbReference>
<evidence type="ECO:0000313" key="12">
    <source>
        <dbReference type="EMBL" id="OLP46457.1"/>
    </source>
</evidence>
<feature type="binding site" evidence="11">
    <location>
        <position position="133"/>
    </location>
    <ligand>
        <name>ATP</name>
        <dbReference type="ChEBI" id="CHEBI:30616"/>
    </ligand>
</feature>
<keyword evidence="11" id="KW-0479">Metal-binding</keyword>
<comment type="subunit">
    <text evidence="11">Monomer.</text>
</comment>
<gene>
    <name evidence="11" type="primary">aroK</name>
    <name evidence="12" type="ORF">BJF95_03990</name>
</gene>
<dbReference type="STRING" id="1867956.BJF95_03990"/>
<comment type="catalytic activity">
    <reaction evidence="10 11">
        <text>shikimate + ATP = 3-phosphoshikimate + ADP + H(+)</text>
        <dbReference type="Rhea" id="RHEA:13121"/>
        <dbReference type="ChEBI" id="CHEBI:15378"/>
        <dbReference type="ChEBI" id="CHEBI:30616"/>
        <dbReference type="ChEBI" id="CHEBI:36208"/>
        <dbReference type="ChEBI" id="CHEBI:145989"/>
        <dbReference type="ChEBI" id="CHEBI:456216"/>
        <dbReference type="EC" id="2.7.1.71"/>
    </reaction>
</comment>
<keyword evidence="7 11" id="KW-0418">Kinase</keyword>
<accession>A0A1Q8ZWU7</accession>
<evidence type="ECO:0000256" key="3">
    <source>
        <dbReference type="ARBA" id="ARBA00012154"/>
    </source>
</evidence>
<keyword evidence="11" id="KW-0963">Cytoplasm</keyword>
<comment type="pathway">
    <text evidence="1 11">Metabolic intermediate biosynthesis; chorismate biosynthesis; chorismate from D-erythrose 4-phosphate and phosphoenolpyruvate: step 5/7.</text>
</comment>
<evidence type="ECO:0000256" key="4">
    <source>
        <dbReference type="ARBA" id="ARBA00022605"/>
    </source>
</evidence>
<dbReference type="EC" id="2.7.1.71" evidence="3 11"/>
<dbReference type="PANTHER" id="PTHR21087">
    <property type="entry name" value="SHIKIMATE KINASE"/>
    <property type="match status" value="1"/>
</dbReference>
<dbReference type="Gene3D" id="3.40.50.300">
    <property type="entry name" value="P-loop containing nucleotide triphosphate hydrolases"/>
    <property type="match status" value="1"/>
</dbReference>
<feature type="binding site" evidence="11">
    <location>
        <position position="31"/>
    </location>
    <ligand>
        <name>Mg(2+)</name>
        <dbReference type="ChEBI" id="CHEBI:18420"/>
    </ligand>
</feature>
<evidence type="ECO:0000256" key="2">
    <source>
        <dbReference type="ARBA" id="ARBA00006997"/>
    </source>
</evidence>
<evidence type="ECO:0000256" key="6">
    <source>
        <dbReference type="ARBA" id="ARBA00022741"/>
    </source>
</evidence>
<reference evidence="12 13" key="1">
    <citation type="submission" date="2016-09" db="EMBL/GenBank/DDBJ databases">
        <title>Rhizobium oryziradicis sp. nov., isolated from the root of rice.</title>
        <authorList>
            <person name="Zhao J."/>
            <person name="Zhang X."/>
        </authorList>
    </citation>
    <scope>NUCLEOTIDE SEQUENCE [LARGE SCALE GENOMIC DNA]</scope>
    <source>
        <strain evidence="12 13">N19</strain>
    </source>
</reference>
<comment type="cofactor">
    <cofactor evidence="11">
        <name>Mg(2+)</name>
        <dbReference type="ChEBI" id="CHEBI:18420"/>
    </cofactor>
    <text evidence="11">Binds 1 Mg(2+) ion per subunit.</text>
</comment>
<dbReference type="GO" id="GO:0000287">
    <property type="term" value="F:magnesium ion binding"/>
    <property type="evidence" value="ECO:0007669"/>
    <property type="project" value="UniProtKB-UniRule"/>
</dbReference>
<dbReference type="GO" id="GO:0005829">
    <property type="term" value="C:cytosol"/>
    <property type="evidence" value="ECO:0007669"/>
    <property type="project" value="TreeGrafter"/>
</dbReference>
<evidence type="ECO:0000256" key="7">
    <source>
        <dbReference type="ARBA" id="ARBA00022777"/>
    </source>
</evidence>
<dbReference type="NCBIfam" id="NF010552">
    <property type="entry name" value="PRK13946.1"/>
    <property type="match status" value="1"/>
</dbReference>
<evidence type="ECO:0000313" key="13">
    <source>
        <dbReference type="Proteomes" id="UP000186894"/>
    </source>
</evidence>
<feature type="binding site" evidence="11">
    <location>
        <position position="73"/>
    </location>
    <ligand>
        <name>substrate</name>
    </ligand>
</feature>
<dbReference type="InterPro" id="IPR031322">
    <property type="entry name" value="Shikimate/glucono_kinase"/>
</dbReference>
<keyword evidence="8 11" id="KW-0067">ATP-binding</keyword>
<evidence type="ECO:0000256" key="1">
    <source>
        <dbReference type="ARBA" id="ARBA00004842"/>
    </source>
</evidence>
<dbReference type="PANTHER" id="PTHR21087:SF16">
    <property type="entry name" value="SHIKIMATE KINASE 1, CHLOROPLASTIC"/>
    <property type="match status" value="1"/>
</dbReference>
<dbReference type="EMBL" id="MKIM01000021">
    <property type="protein sequence ID" value="OLP46457.1"/>
    <property type="molecule type" value="Genomic_DNA"/>
</dbReference>
<dbReference type="HAMAP" id="MF_00109">
    <property type="entry name" value="Shikimate_kinase"/>
    <property type="match status" value="1"/>
</dbReference>
<dbReference type="GO" id="GO:0009073">
    <property type="term" value="P:aromatic amino acid family biosynthetic process"/>
    <property type="evidence" value="ECO:0007669"/>
    <property type="project" value="UniProtKB-KW"/>
</dbReference>
<evidence type="ECO:0000256" key="5">
    <source>
        <dbReference type="ARBA" id="ARBA00022679"/>
    </source>
</evidence>
<comment type="caution">
    <text evidence="11">Lacks conserved residue(s) required for the propagation of feature annotation.</text>
</comment>
<keyword evidence="13" id="KW-1185">Reference proteome</keyword>
<dbReference type="InterPro" id="IPR027417">
    <property type="entry name" value="P-loop_NTPase"/>
</dbReference>
<feature type="binding site" evidence="11">
    <location>
        <position position="152"/>
    </location>
    <ligand>
        <name>substrate</name>
    </ligand>
</feature>
<comment type="subcellular location">
    <subcellularLocation>
        <location evidence="11">Cytoplasm</location>
    </subcellularLocation>
</comment>